<evidence type="ECO:0000256" key="1">
    <source>
        <dbReference type="SAM" id="MobiDB-lite"/>
    </source>
</evidence>
<feature type="region of interest" description="Disordered" evidence="1">
    <location>
        <begin position="1"/>
        <end position="21"/>
    </location>
</feature>
<feature type="region of interest" description="Disordered" evidence="1">
    <location>
        <begin position="71"/>
        <end position="91"/>
    </location>
</feature>
<feature type="domain" description="Large polyvalent protein-associated" evidence="2">
    <location>
        <begin position="5"/>
        <end position="70"/>
    </location>
</feature>
<keyword evidence="4" id="KW-1185">Reference proteome</keyword>
<reference evidence="3 4" key="1">
    <citation type="submission" date="2020-08" db="EMBL/GenBank/DDBJ databases">
        <title>A Genomic Blueprint of the Chicken Gut Microbiome.</title>
        <authorList>
            <person name="Gilroy R."/>
            <person name="Ravi A."/>
            <person name="Getino M."/>
            <person name="Pursley I."/>
            <person name="Horton D.L."/>
            <person name="Alikhan N.-F."/>
            <person name="Baker D."/>
            <person name="Gharbi K."/>
            <person name="Hall N."/>
            <person name="Watson M."/>
            <person name="Adriaenssens E.M."/>
            <person name="Foster-Nyarko E."/>
            <person name="Jarju S."/>
            <person name="Secka A."/>
            <person name="Antonio M."/>
            <person name="Oren A."/>
            <person name="Chaudhuri R."/>
            <person name="La Ragione R.M."/>
            <person name="Hildebrand F."/>
            <person name="Pallen M.J."/>
        </authorList>
    </citation>
    <scope>NUCLEOTIDE SEQUENCE [LARGE SCALE GENOMIC DNA]</scope>
    <source>
        <strain evidence="3 4">Sa2BVA9</strain>
    </source>
</reference>
<name>A0ABR8T397_9BACL</name>
<comment type="caution">
    <text evidence="3">The sequence shown here is derived from an EMBL/GenBank/DDBJ whole genome shotgun (WGS) entry which is preliminary data.</text>
</comment>
<evidence type="ECO:0000259" key="2">
    <source>
        <dbReference type="Pfam" id="PF18832"/>
    </source>
</evidence>
<organism evidence="3 4">
    <name type="scientific">Paenibacillus gallinarum</name>
    <dbReference type="NCBI Taxonomy" id="2762232"/>
    <lineage>
        <taxon>Bacteria</taxon>
        <taxon>Bacillati</taxon>
        <taxon>Bacillota</taxon>
        <taxon>Bacilli</taxon>
        <taxon>Bacillales</taxon>
        <taxon>Paenibacillaceae</taxon>
        <taxon>Paenibacillus</taxon>
    </lineage>
</organism>
<evidence type="ECO:0000313" key="3">
    <source>
        <dbReference type="EMBL" id="MBD7970250.1"/>
    </source>
</evidence>
<dbReference type="EMBL" id="JACSQL010000011">
    <property type="protein sequence ID" value="MBD7970250.1"/>
    <property type="molecule type" value="Genomic_DNA"/>
</dbReference>
<evidence type="ECO:0000313" key="4">
    <source>
        <dbReference type="Proteomes" id="UP000608071"/>
    </source>
</evidence>
<dbReference type="Pfam" id="PF18832">
    <property type="entry name" value="LPD18"/>
    <property type="match status" value="1"/>
</dbReference>
<proteinExistence type="predicted"/>
<accession>A0ABR8T397</accession>
<dbReference type="RefSeq" id="WP_191803153.1">
    <property type="nucleotide sequence ID" value="NZ_JACSQL010000011.1"/>
</dbReference>
<dbReference type="Proteomes" id="UP000608071">
    <property type="component" value="Unassembled WGS sequence"/>
</dbReference>
<dbReference type="InterPro" id="IPR041258">
    <property type="entry name" value="LPD18"/>
</dbReference>
<protein>
    <recommendedName>
        <fullName evidence="2">Large polyvalent protein-associated domain-containing protein</fullName>
    </recommendedName>
</protein>
<gene>
    <name evidence="3" type="ORF">H9647_19480</name>
</gene>
<sequence>MTRMQHIQIKGHNGTWSEISNRNTSDGHKLFLMEHDQYGEDAASVIVDENGELLLEDVMNGFADYAYALASESDEETPDSQSLTRRVMVDR</sequence>